<evidence type="ECO:0000259" key="4">
    <source>
        <dbReference type="PROSITE" id="PS50018"/>
    </source>
</evidence>
<dbReference type="Proteomes" id="UP000030758">
    <property type="component" value="Unassembled WGS sequence"/>
</dbReference>
<evidence type="ECO:0000259" key="2">
    <source>
        <dbReference type="PROSITE" id="PS50003"/>
    </source>
</evidence>
<evidence type="ECO:0000259" key="3">
    <source>
        <dbReference type="PROSITE" id="PS50004"/>
    </source>
</evidence>
<dbReference type="PROSITE" id="PS50003">
    <property type="entry name" value="PH_DOMAIN"/>
    <property type="match status" value="1"/>
</dbReference>
<organism evidence="6">
    <name type="scientific">Trichuris suis</name>
    <name type="common">pig whipworm</name>
    <dbReference type="NCBI Taxonomy" id="68888"/>
    <lineage>
        <taxon>Eukaryota</taxon>
        <taxon>Metazoa</taxon>
        <taxon>Ecdysozoa</taxon>
        <taxon>Nematoda</taxon>
        <taxon>Enoplea</taxon>
        <taxon>Dorylaimia</taxon>
        <taxon>Trichinellida</taxon>
        <taxon>Trichuridae</taxon>
        <taxon>Trichuris</taxon>
    </lineage>
</organism>
<evidence type="ECO:0000313" key="6">
    <source>
        <dbReference type="EMBL" id="KFD70526.1"/>
    </source>
</evidence>
<dbReference type="SMART" id="SM00323">
    <property type="entry name" value="RasGAP"/>
    <property type="match status" value="1"/>
</dbReference>
<dbReference type="SUPFAM" id="SSF49562">
    <property type="entry name" value="C2 domain (Calcium/lipid-binding domain, CaLB)"/>
    <property type="match status" value="1"/>
</dbReference>
<dbReference type="SUPFAM" id="SSF50729">
    <property type="entry name" value="PH domain-like"/>
    <property type="match status" value="1"/>
</dbReference>
<evidence type="ECO:0000313" key="7">
    <source>
        <dbReference type="Proteomes" id="UP000030764"/>
    </source>
</evidence>
<dbReference type="Gene3D" id="2.30.29.30">
    <property type="entry name" value="Pleckstrin-homology domain (PH domain)/Phosphotyrosine-binding domain (PTB)"/>
    <property type="match status" value="1"/>
</dbReference>
<dbReference type="CDD" id="cd00821">
    <property type="entry name" value="PH"/>
    <property type="match status" value="1"/>
</dbReference>
<dbReference type="SMART" id="SM00233">
    <property type="entry name" value="PH"/>
    <property type="match status" value="1"/>
</dbReference>
<evidence type="ECO:0000313" key="5">
    <source>
        <dbReference type="EMBL" id="KFD58260.1"/>
    </source>
</evidence>
<feature type="domain" description="C2" evidence="3">
    <location>
        <begin position="8"/>
        <end position="126"/>
    </location>
</feature>
<dbReference type="Gene3D" id="2.60.40.150">
    <property type="entry name" value="C2 domain"/>
    <property type="match status" value="1"/>
</dbReference>
<dbReference type="InterPro" id="IPR001936">
    <property type="entry name" value="RasGAP_dom"/>
</dbReference>
<dbReference type="InterPro" id="IPR035892">
    <property type="entry name" value="C2_domain_sf"/>
</dbReference>
<dbReference type="SUPFAM" id="SSF48350">
    <property type="entry name" value="GTPase activation domain, GAP"/>
    <property type="match status" value="1"/>
</dbReference>
<dbReference type="Gene3D" id="1.10.506.10">
    <property type="entry name" value="GTPase Activation - p120gap, domain 1"/>
    <property type="match status" value="1"/>
</dbReference>
<dbReference type="PANTHER" id="PTHR10194:SF148">
    <property type="entry name" value="GTPASE-ACTIVATING PROTEIN"/>
    <property type="match status" value="1"/>
</dbReference>
<dbReference type="InterPro" id="IPR039360">
    <property type="entry name" value="Ras_GTPase"/>
</dbReference>
<keyword evidence="7" id="KW-1185">Reference proteome</keyword>
<dbReference type="SMART" id="SM00239">
    <property type="entry name" value="C2"/>
    <property type="match status" value="1"/>
</dbReference>
<gene>
    <name evidence="5" type="ORF">M513_01023</name>
    <name evidence="6" type="ORF">M514_01023</name>
</gene>
<dbReference type="InterPro" id="IPR001849">
    <property type="entry name" value="PH_domain"/>
</dbReference>
<accession>A0A085NM30</accession>
<dbReference type="CDD" id="cd05128">
    <property type="entry name" value="RasGAP_GAP1_like"/>
    <property type="match status" value="1"/>
</dbReference>
<sequence length="881" mass="101272">MASACCAPLEAAYETCQQHTLRLIDILDIKIVEARGLLVRPGGSCPEHCVRCVVKMDNEEIFNTSVAAKTPNPYFGEDLHFELQKKFRLLSFYLFDHYSGRAARPLGKITFRKEDIAKYSDQERWFNLQPLNGNSDVIGKVCLEISCERLNQEGNRHEVMYRLKVRMVDVCDLLLPASRKTEVYALAHVQWEATGLCIATEKLHACQQQDSKQRENVAYFDLPFFTTEVGQKRDEHEQNVCAGPNGKGSLFLRLSVWHDLPRSSSTFFHGEVRLPLMCPNQFDESKLAWYYLKPRLRGSERISRTQGGEESTRTVDTHGSLKLQLRYTVDHVLCSSHYNQLWTLLLHSLNVQPFRASVLALISYLPKSESDRIVLPLVRTFVHSNHVKPFVCVLCSEEILQCQDVNTLFRNCSFASRCIFELMKLVGSQYLVTTLKPCLDKIFLERKSCEVDPDRLTPGQSLTNNSRNLIIYAESMIIRIVDSSNHCPQLLRDIFRVMRDVTAKYYPNRVDMQWLVLSSFLVMRFFAAALLNPKSFGLRQDLPDSNVSRTLALITKVIQRLSNFVVCGRKLSDKEAFMVPIWERFSDERHRVAFVKFFDRISCAGSESSTTCDSVTVLKEGLLYEYKDVRTDCLGRTCSSSKPRHCYLTENEFYWCKQKESTRLGQLYLSDVVLIQPAERKNRGRRMFQVATRKGIFSWEAVSCAEMGEWVALMKRTCERQWLNIQQASDCSQLFEIDAEQQLENIHLTLLRYIETFRSWKDFFENQRSTLTQEFPMLQLFSEPTIRQVTLQSLQSILCCTYTLEEKHSLALANHFKQVKYGSKDLPIGDDNYLLLRSRLRKYAAAAAAASWRDEADTAVTTTAYTHGSLLPVEQTTGSSG</sequence>
<dbReference type="Pfam" id="PF00168">
    <property type="entry name" value="C2"/>
    <property type="match status" value="1"/>
</dbReference>
<dbReference type="Pfam" id="PF00616">
    <property type="entry name" value="RasGAP"/>
    <property type="match status" value="2"/>
</dbReference>
<dbReference type="GO" id="GO:0005096">
    <property type="term" value="F:GTPase activator activity"/>
    <property type="evidence" value="ECO:0007669"/>
    <property type="project" value="UniProtKB-KW"/>
</dbReference>
<dbReference type="PANTHER" id="PTHR10194">
    <property type="entry name" value="RAS GTPASE-ACTIVATING PROTEINS"/>
    <property type="match status" value="1"/>
</dbReference>
<proteinExistence type="predicted"/>
<evidence type="ECO:0000256" key="1">
    <source>
        <dbReference type="ARBA" id="ARBA00022468"/>
    </source>
</evidence>
<feature type="domain" description="PH" evidence="2">
    <location>
        <begin position="616"/>
        <end position="719"/>
    </location>
</feature>
<dbReference type="InterPro" id="IPR008936">
    <property type="entry name" value="Rho_GTPase_activation_prot"/>
</dbReference>
<reference evidence="6 7" key="1">
    <citation type="journal article" date="2014" name="Nat. Genet.">
        <title>Genome and transcriptome of the porcine whipworm Trichuris suis.</title>
        <authorList>
            <person name="Jex A.R."/>
            <person name="Nejsum P."/>
            <person name="Schwarz E.M."/>
            <person name="Hu L."/>
            <person name="Young N.D."/>
            <person name="Hall R.S."/>
            <person name="Korhonen P.K."/>
            <person name="Liao S."/>
            <person name="Thamsborg S."/>
            <person name="Xia J."/>
            <person name="Xu P."/>
            <person name="Wang S."/>
            <person name="Scheerlinck J.P."/>
            <person name="Hofmann A."/>
            <person name="Sternberg P.W."/>
            <person name="Wang J."/>
            <person name="Gasser R.B."/>
        </authorList>
    </citation>
    <scope>NUCLEOTIDE SEQUENCE [LARGE SCALE GENOMIC DNA]</scope>
    <source>
        <strain evidence="6">DCEP-RM93F</strain>
        <strain evidence="5">DCEP-RM93M</strain>
    </source>
</reference>
<dbReference type="AlphaFoldDB" id="A0A085NM30"/>
<dbReference type="EMBL" id="KL363185">
    <property type="protein sequence ID" value="KFD58260.1"/>
    <property type="molecule type" value="Genomic_DNA"/>
</dbReference>
<dbReference type="Proteomes" id="UP000030764">
    <property type="component" value="Unassembled WGS sequence"/>
</dbReference>
<protein>
    <submittedName>
        <fullName evidence="6">Uncharacterized protein</fullName>
    </submittedName>
</protein>
<dbReference type="PROSITE" id="PS50018">
    <property type="entry name" value="RAS_GTPASE_ACTIV_2"/>
    <property type="match status" value="1"/>
</dbReference>
<dbReference type="InterPro" id="IPR011993">
    <property type="entry name" value="PH-like_dom_sf"/>
</dbReference>
<keyword evidence="1" id="KW-0343">GTPase activation</keyword>
<name>A0A085NM30_9BILA</name>
<feature type="domain" description="Ras-GAP" evidence="4">
    <location>
        <begin position="369"/>
        <end position="563"/>
    </location>
</feature>
<dbReference type="InterPro" id="IPR000008">
    <property type="entry name" value="C2_dom"/>
</dbReference>
<dbReference type="PROSITE" id="PS50004">
    <property type="entry name" value="C2"/>
    <property type="match status" value="1"/>
</dbReference>
<dbReference type="EMBL" id="KL367487">
    <property type="protein sequence ID" value="KFD70526.1"/>
    <property type="molecule type" value="Genomic_DNA"/>
</dbReference>